<reference evidence="2" key="1">
    <citation type="submission" date="2021-03" db="EMBL/GenBank/DDBJ databases">
        <title>Draft genome sequence of rust myrtle Austropuccinia psidii MF-1, a brazilian biotype.</title>
        <authorList>
            <person name="Quecine M.C."/>
            <person name="Pachon D.M.R."/>
            <person name="Bonatelli M.L."/>
            <person name="Correr F.H."/>
            <person name="Franceschini L.M."/>
            <person name="Leite T.F."/>
            <person name="Margarido G.R.A."/>
            <person name="Almeida C.A."/>
            <person name="Ferrarezi J.A."/>
            <person name="Labate C.A."/>
        </authorList>
    </citation>
    <scope>NUCLEOTIDE SEQUENCE</scope>
    <source>
        <strain evidence="2">MF-1</strain>
    </source>
</reference>
<feature type="region of interest" description="Disordered" evidence="1">
    <location>
        <begin position="38"/>
        <end position="99"/>
    </location>
</feature>
<sequence>MGPEKTQDLLKGWKPMSCKGQVQKIKSWLKNQRILSEEQKKELSQKKQNSPVEALQASKCKNTPQQVPKKGKKKEKYKRKKPYPQNYRIPKKEKKDMDNVFNMARTSMEFKYKEEERMNQSFPNE</sequence>
<proteinExistence type="predicted"/>
<protein>
    <submittedName>
        <fullName evidence="2">Uncharacterized protein</fullName>
    </submittedName>
</protein>
<gene>
    <name evidence="2" type="ORF">O181_108271</name>
</gene>
<dbReference type="Proteomes" id="UP000765509">
    <property type="component" value="Unassembled WGS sequence"/>
</dbReference>
<dbReference type="EMBL" id="AVOT02082863">
    <property type="protein sequence ID" value="MBW0568556.1"/>
    <property type="molecule type" value="Genomic_DNA"/>
</dbReference>
<organism evidence="2 3">
    <name type="scientific">Austropuccinia psidii MF-1</name>
    <dbReference type="NCBI Taxonomy" id="1389203"/>
    <lineage>
        <taxon>Eukaryota</taxon>
        <taxon>Fungi</taxon>
        <taxon>Dikarya</taxon>
        <taxon>Basidiomycota</taxon>
        <taxon>Pucciniomycotina</taxon>
        <taxon>Pucciniomycetes</taxon>
        <taxon>Pucciniales</taxon>
        <taxon>Sphaerophragmiaceae</taxon>
        <taxon>Austropuccinia</taxon>
    </lineage>
</organism>
<comment type="caution">
    <text evidence="2">The sequence shown here is derived from an EMBL/GenBank/DDBJ whole genome shotgun (WGS) entry which is preliminary data.</text>
</comment>
<evidence type="ECO:0000256" key="1">
    <source>
        <dbReference type="SAM" id="MobiDB-lite"/>
    </source>
</evidence>
<name>A0A9Q3JUZ9_9BASI</name>
<keyword evidence="3" id="KW-1185">Reference proteome</keyword>
<dbReference type="AlphaFoldDB" id="A0A9Q3JUZ9"/>
<feature type="compositionally biased region" description="Basic residues" evidence="1">
    <location>
        <begin position="69"/>
        <end position="82"/>
    </location>
</feature>
<evidence type="ECO:0000313" key="3">
    <source>
        <dbReference type="Proteomes" id="UP000765509"/>
    </source>
</evidence>
<accession>A0A9Q3JUZ9</accession>
<evidence type="ECO:0000313" key="2">
    <source>
        <dbReference type="EMBL" id="MBW0568556.1"/>
    </source>
</evidence>